<proteinExistence type="predicted"/>
<accession>A0A6N3VES3</accession>
<evidence type="ECO:0000313" key="1">
    <source>
        <dbReference type="EMBL" id="KAA3808307.1"/>
    </source>
</evidence>
<dbReference type="Proteomes" id="UP000460135">
    <property type="component" value="Unassembled WGS sequence"/>
</dbReference>
<dbReference type="EMBL" id="VWLX01000002">
    <property type="protein sequence ID" value="KAA3808307.1"/>
    <property type="molecule type" value="Genomic_DNA"/>
</dbReference>
<reference evidence="1 2" key="1">
    <citation type="journal article" date="2019" name="Nat. Med.">
        <title>A library of human gut bacterial isolates paired with longitudinal multiomics data enables mechanistic microbiome research.</title>
        <authorList>
            <person name="Poyet M."/>
            <person name="Groussin M."/>
            <person name="Gibbons S.M."/>
            <person name="Avila-Pacheco J."/>
            <person name="Jiang X."/>
            <person name="Kearney S.M."/>
            <person name="Perrotta A.R."/>
            <person name="Berdy B."/>
            <person name="Zhao S."/>
            <person name="Lieberman T.D."/>
            <person name="Swanson P.K."/>
            <person name="Smith M."/>
            <person name="Roesemann S."/>
            <person name="Alexander J.E."/>
            <person name="Rich S.A."/>
            <person name="Livny J."/>
            <person name="Vlamakis H."/>
            <person name="Clish C."/>
            <person name="Bullock K."/>
            <person name="Deik A."/>
            <person name="Scott J."/>
            <person name="Pierce K.A."/>
            <person name="Xavier R.J."/>
            <person name="Alm E.J."/>
        </authorList>
    </citation>
    <scope>NUCLEOTIDE SEQUENCE [LARGE SCALE GENOMIC DNA]</scope>
    <source>
        <strain evidence="1 2">BIOML-A183</strain>
    </source>
</reference>
<protein>
    <submittedName>
        <fullName evidence="1">Uncharacterized protein</fullName>
    </submittedName>
</protein>
<dbReference type="AlphaFoldDB" id="A0A6N3VES3"/>
<organism evidence="1 2">
    <name type="scientific">Bacteroides ovatus</name>
    <dbReference type="NCBI Taxonomy" id="28116"/>
    <lineage>
        <taxon>Bacteria</taxon>
        <taxon>Pseudomonadati</taxon>
        <taxon>Bacteroidota</taxon>
        <taxon>Bacteroidia</taxon>
        <taxon>Bacteroidales</taxon>
        <taxon>Bacteroidaceae</taxon>
        <taxon>Bacteroides</taxon>
    </lineage>
</organism>
<sequence>MAQPSEKFRCKKSMACPCFLHRVFSKAVQPSMKVVVGVYINDFFLAVEYANKMVRQIKEWCFF</sequence>
<evidence type="ECO:0000313" key="2">
    <source>
        <dbReference type="Proteomes" id="UP000460135"/>
    </source>
</evidence>
<name>A0A6N3VES3_BACOV</name>
<comment type="caution">
    <text evidence="1">The sequence shown here is derived from an EMBL/GenBank/DDBJ whole genome shotgun (WGS) entry which is preliminary data.</text>
</comment>
<gene>
    <name evidence="1" type="ORF">F3F51_02695</name>
</gene>